<dbReference type="EMBL" id="MU268526">
    <property type="protein sequence ID" value="KAH7904307.1"/>
    <property type="molecule type" value="Genomic_DNA"/>
</dbReference>
<name>A0ACB7ZUD8_9AGAM</name>
<evidence type="ECO:0000313" key="2">
    <source>
        <dbReference type="Proteomes" id="UP000790377"/>
    </source>
</evidence>
<accession>A0ACB7ZUD8</accession>
<feature type="non-terminal residue" evidence="1">
    <location>
        <position position="1"/>
    </location>
</feature>
<gene>
    <name evidence="1" type="ORF">BJ138DRAFT_974232</name>
</gene>
<reference evidence="1" key="1">
    <citation type="journal article" date="2021" name="New Phytol.">
        <title>Evolutionary innovations through gain and loss of genes in the ectomycorrhizal Boletales.</title>
        <authorList>
            <person name="Wu G."/>
            <person name="Miyauchi S."/>
            <person name="Morin E."/>
            <person name="Kuo A."/>
            <person name="Drula E."/>
            <person name="Varga T."/>
            <person name="Kohler A."/>
            <person name="Feng B."/>
            <person name="Cao Y."/>
            <person name="Lipzen A."/>
            <person name="Daum C."/>
            <person name="Hundley H."/>
            <person name="Pangilinan J."/>
            <person name="Johnson J."/>
            <person name="Barry K."/>
            <person name="LaButti K."/>
            <person name="Ng V."/>
            <person name="Ahrendt S."/>
            <person name="Min B."/>
            <person name="Choi I.G."/>
            <person name="Park H."/>
            <person name="Plett J.M."/>
            <person name="Magnuson J."/>
            <person name="Spatafora J.W."/>
            <person name="Nagy L.G."/>
            <person name="Henrissat B."/>
            <person name="Grigoriev I.V."/>
            <person name="Yang Z.L."/>
            <person name="Xu J."/>
            <person name="Martin F.M."/>
        </authorList>
    </citation>
    <scope>NUCLEOTIDE SEQUENCE</scope>
    <source>
        <strain evidence="1">ATCC 28755</strain>
    </source>
</reference>
<proteinExistence type="predicted"/>
<sequence length="297" mass="33058">FGGINVIFAGDFFQYPPIAGTPLYAPISKSTKISNLEIKKRLGRLAWKTINIVVSLEEQQRMKDDTGYAEAVRRLRVRKCNLEDLDLFNSRLIKSASYPQGIDMKMSENQQACAIISTNLLRETINIRKAKSNCAMDPSKKLVVCAALDKITPTPSESDTEIYMDLLKLDVSRFSSEGALPGFISLYEGMPVILRNRNLSTELGITNGAQGTLRQINCEVGFSQLTSATSVIVEFPRSRVHLPHLPEHYFPITAITWHFSTTLTNSSGNQDKYRVVRQQLPIQPAFAVTGQSAQGKT</sequence>
<comment type="caution">
    <text evidence="1">The sequence shown here is derived from an EMBL/GenBank/DDBJ whole genome shotgun (WGS) entry which is preliminary data.</text>
</comment>
<keyword evidence="2" id="KW-1185">Reference proteome</keyword>
<dbReference type="Proteomes" id="UP000790377">
    <property type="component" value="Unassembled WGS sequence"/>
</dbReference>
<evidence type="ECO:0000313" key="1">
    <source>
        <dbReference type="EMBL" id="KAH7904307.1"/>
    </source>
</evidence>
<protein>
    <submittedName>
        <fullName evidence="1">Uncharacterized protein</fullName>
    </submittedName>
</protein>
<feature type="non-terminal residue" evidence="1">
    <location>
        <position position="297"/>
    </location>
</feature>
<organism evidence="1 2">
    <name type="scientific">Hygrophoropsis aurantiaca</name>
    <dbReference type="NCBI Taxonomy" id="72124"/>
    <lineage>
        <taxon>Eukaryota</taxon>
        <taxon>Fungi</taxon>
        <taxon>Dikarya</taxon>
        <taxon>Basidiomycota</taxon>
        <taxon>Agaricomycotina</taxon>
        <taxon>Agaricomycetes</taxon>
        <taxon>Agaricomycetidae</taxon>
        <taxon>Boletales</taxon>
        <taxon>Coniophorineae</taxon>
        <taxon>Hygrophoropsidaceae</taxon>
        <taxon>Hygrophoropsis</taxon>
    </lineage>
</organism>